<keyword evidence="7" id="KW-1185">Reference proteome</keyword>
<feature type="active site" description="5-glutamyl coenzyme A thioester intermediate" evidence="2">
    <location>
        <position position="289"/>
    </location>
</feature>
<feature type="binding site" evidence="3">
    <location>
        <position position="383"/>
    </location>
    <ligand>
        <name>CoA</name>
        <dbReference type="ChEBI" id="CHEBI:57287"/>
    </ligand>
</feature>
<evidence type="ECO:0000313" key="7">
    <source>
        <dbReference type="Proteomes" id="UP000188603"/>
    </source>
</evidence>
<evidence type="ECO:0000259" key="5">
    <source>
        <dbReference type="Pfam" id="PF13336"/>
    </source>
</evidence>
<evidence type="ECO:0000256" key="2">
    <source>
        <dbReference type="PIRSR" id="PIRSR617821-1"/>
    </source>
</evidence>
<dbReference type="EMBL" id="CP019699">
    <property type="protein sequence ID" value="AQS55806.1"/>
    <property type="molecule type" value="Genomic_DNA"/>
</dbReference>
<dbReference type="InterPro" id="IPR026888">
    <property type="entry name" value="AcetylCoA_hyd_C"/>
</dbReference>
<dbReference type="Pfam" id="PF02550">
    <property type="entry name" value="AcetylCoA_hydro"/>
    <property type="match status" value="1"/>
</dbReference>
<dbReference type="InterPro" id="IPR037171">
    <property type="entry name" value="NagB/RpiA_transferase-like"/>
</dbReference>
<dbReference type="Pfam" id="PF13336">
    <property type="entry name" value="AcetylCoA_hyd_C"/>
    <property type="match status" value="1"/>
</dbReference>
<dbReference type="InterPro" id="IPR038460">
    <property type="entry name" value="AcetylCoA_hyd_C_sf"/>
</dbReference>
<dbReference type="NCBIfam" id="TIGR03458">
    <property type="entry name" value="YgfH_subfam"/>
    <property type="match status" value="1"/>
</dbReference>
<dbReference type="GO" id="GO:0008775">
    <property type="term" value="F:acetate CoA-transferase activity"/>
    <property type="evidence" value="ECO:0007669"/>
    <property type="project" value="InterPro"/>
</dbReference>
<dbReference type="InterPro" id="IPR046433">
    <property type="entry name" value="ActCoA_hydro"/>
</dbReference>
<proteinExistence type="inferred from homology"/>
<feature type="domain" description="Acetyl-CoA hydrolase/transferase N-terminal" evidence="4">
    <location>
        <begin position="8"/>
        <end position="216"/>
    </location>
</feature>
<dbReference type="Gene3D" id="3.30.750.70">
    <property type="entry name" value="4-hydroxybutyrate coenzyme like domains"/>
    <property type="match status" value="1"/>
</dbReference>
<dbReference type="PANTHER" id="PTHR43609">
    <property type="entry name" value="ACETYL-COA HYDROLASE"/>
    <property type="match status" value="1"/>
</dbReference>
<feature type="binding site" evidence="3">
    <location>
        <position position="403"/>
    </location>
    <ligand>
        <name>CoA</name>
        <dbReference type="ChEBI" id="CHEBI:57287"/>
    </ligand>
</feature>
<dbReference type="Proteomes" id="UP000188603">
    <property type="component" value="Chromosome"/>
</dbReference>
<dbReference type="Gene3D" id="3.40.1080.10">
    <property type="entry name" value="Glutaconate Coenzyme A-transferase"/>
    <property type="match status" value="1"/>
</dbReference>
<evidence type="ECO:0000259" key="4">
    <source>
        <dbReference type="Pfam" id="PF02550"/>
    </source>
</evidence>
<organism evidence="6 7">
    <name type="scientific">Novibacillus thermophilus</name>
    <dbReference type="NCBI Taxonomy" id="1471761"/>
    <lineage>
        <taxon>Bacteria</taxon>
        <taxon>Bacillati</taxon>
        <taxon>Bacillota</taxon>
        <taxon>Bacilli</taxon>
        <taxon>Bacillales</taxon>
        <taxon>Thermoactinomycetaceae</taxon>
        <taxon>Novibacillus</taxon>
    </lineage>
</organism>
<dbReference type="FunFam" id="3.40.1080.20:FF:000001">
    <property type="entry name" value="Acetyl-CoA hydrolase Ach1"/>
    <property type="match status" value="1"/>
</dbReference>
<protein>
    <submittedName>
        <fullName evidence="6">Acetyl-CoA hydrolase</fullName>
    </submittedName>
</protein>
<keyword evidence="6" id="KW-0378">Hydrolase</keyword>
<evidence type="ECO:0000256" key="1">
    <source>
        <dbReference type="ARBA" id="ARBA00009632"/>
    </source>
</evidence>
<gene>
    <name evidence="6" type="ORF">B0W44_08395</name>
</gene>
<accession>A0A1U9K719</accession>
<dbReference type="PANTHER" id="PTHR43609:SF1">
    <property type="entry name" value="ACETYL-COA HYDROLASE"/>
    <property type="match status" value="1"/>
</dbReference>
<name>A0A1U9K719_9BACL</name>
<dbReference type="Gene3D" id="3.40.1080.20">
    <property type="entry name" value="Acetyl-CoA hydrolase/transferase C-terminal domain"/>
    <property type="match status" value="1"/>
</dbReference>
<feature type="domain" description="Acetyl-CoA hydrolase/transferase C-terminal" evidence="5">
    <location>
        <begin position="321"/>
        <end position="464"/>
    </location>
</feature>
<dbReference type="InterPro" id="IPR003702">
    <property type="entry name" value="ActCoA_hydro_N"/>
</dbReference>
<dbReference type="GO" id="GO:0006083">
    <property type="term" value="P:acetate metabolic process"/>
    <property type="evidence" value="ECO:0007669"/>
    <property type="project" value="InterPro"/>
</dbReference>
<comment type="similarity">
    <text evidence="1">Belongs to the acetyl-CoA hydrolase/transferase family.</text>
</comment>
<feature type="binding site" evidence="3">
    <location>
        <position position="379"/>
    </location>
    <ligand>
        <name>CoA</name>
        <dbReference type="ChEBI" id="CHEBI:57287"/>
    </ligand>
</feature>
<dbReference type="InterPro" id="IPR017821">
    <property type="entry name" value="Succinate_CoA_transferase"/>
</dbReference>
<dbReference type="SUPFAM" id="SSF100950">
    <property type="entry name" value="NagB/RpiA/CoA transferase-like"/>
    <property type="match status" value="2"/>
</dbReference>
<dbReference type="GO" id="GO:0003986">
    <property type="term" value="F:acetyl-CoA hydrolase activity"/>
    <property type="evidence" value="ECO:0007669"/>
    <property type="project" value="TreeGrafter"/>
</dbReference>
<evidence type="ECO:0000256" key="3">
    <source>
        <dbReference type="PIRSR" id="PIRSR617821-2"/>
    </source>
</evidence>
<dbReference type="RefSeq" id="WP_077719667.1">
    <property type="nucleotide sequence ID" value="NZ_CP019699.1"/>
</dbReference>
<dbReference type="GO" id="GO:0006084">
    <property type="term" value="P:acetyl-CoA metabolic process"/>
    <property type="evidence" value="ECO:0007669"/>
    <property type="project" value="InterPro"/>
</dbReference>
<evidence type="ECO:0000313" key="6">
    <source>
        <dbReference type="EMBL" id="AQS55806.1"/>
    </source>
</evidence>
<dbReference type="KEGG" id="ntr:B0W44_08395"/>
<reference evidence="6 7" key="1">
    <citation type="journal article" date="2015" name="Int. J. Syst. Evol. Microbiol.">
        <title>Novibacillus thermophilus gen. nov., sp. nov., a Gram-staining-negative and moderately thermophilic member of the family Thermoactinomycetaceae.</title>
        <authorList>
            <person name="Yang G."/>
            <person name="Chen J."/>
            <person name="Zhou S."/>
        </authorList>
    </citation>
    <scope>NUCLEOTIDE SEQUENCE [LARGE SCALE GENOMIC DNA]</scope>
    <source>
        <strain evidence="6 7">SG-1</strain>
    </source>
</reference>
<dbReference type="AlphaFoldDB" id="A0A1U9K719"/>
<dbReference type="STRING" id="1471761.B0W44_08395"/>
<sequence length="497" mass="54662">MVTERIRYAPLRSCIITPEQAAERIRDGMVVGLSGFTRSGDAKIVPMALVEKVKREQQKLKIDVYTGASLGEVDGLMAEAGIIRKRLPFQADRTMRDKINCGKMLFIDQHLSSVGDLLRSGAMPDVDVAIVEAVAITEEGYIVPSTSVGNNPIFTARAKEVIVELNTAQPLELEGIHDIFILDEQIARGPVPLVDPRQRIGIPAIPVDPDKITGIVVSDIVDTPSSVEEPDEDTRLMAEQLIHFLRGEVRSGRLPEQLMPIQAGVGSTANAVLYGFLDSEFTDLVMYSEVLQDAVFDLIDAGKVRFASASSVTLSKKYMDKLHRNIEAYKKKIILRPQEISNHPELIRRLGLIAINAAVEVDIYGNVNSTHVLGTHMINGIGGSADFARNARLTVFVTKSVAKGGRISTVVPFVTHVDHSEHAVDVIVTEQGIADVRGLAPVERAQLIIDHCSHPDYREELRAYFEEALKRGGHTPHVLEKAFSFHERYASNGTMKP</sequence>
<dbReference type="OrthoDB" id="9801795at2"/>